<proteinExistence type="inferred from homology"/>
<gene>
    <name evidence="9" type="ORF">LSAA_445</name>
</gene>
<evidence type="ECO:0000256" key="4">
    <source>
        <dbReference type="ARBA" id="ARBA00022692"/>
    </source>
</evidence>
<protein>
    <submittedName>
        <fullName evidence="9">SLC29A4</fullName>
    </submittedName>
</protein>
<evidence type="ECO:0000256" key="1">
    <source>
        <dbReference type="ARBA" id="ARBA00004141"/>
    </source>
</evidence>
<sequence length="202" mass="22549">MIMSTPKETKDSIMTSQHHSIPFIGDYSSLSSSNSEEEEEKEEEDELNDGRKGKGGIIILKPRPLPESEPPIDHNQLVYVSMILAGVGFLLPYNSFIVAVDYYQDKFGGTIIFDLSVTYILTSFIAVILNNMLVESVSVHFRITSERCQENPYRNKKALSSLCCIFSPFLLVEVEIAGGVDLCGIPIMATICQDHKESFTSR</sequence>
<dbReference type="EMBL" id="HG994580">
    <property type="protein sequence ID" value="CAF2763919.1"/>
    <property type="molecule type" value="Genomic_DNA"/>
</dbReference>
<evidence type="ECO:0000256" key="5">
    <source>
        <dbReference type="ARBA" id="ARBA00022989"/>
    </source>
</evidence>
<evidence type="ECO:0000256" key="2">
    <source>
        <dbReference type="ARBA" id="ARBA00007965"/>
    </source>
</evidence>
<evidence type="ECO:0000256" key="3">
    <source>
        <dbReference type="ARBA" id="ARBA00022448"/>
    </source>
</evidence>
<accession>A0A7R8GZD4</accession>
<organism evidence="9 10">
    <name type="scientific">Lepeophtheirus salmonis</name>
    <name type="common">Salmon louse</name>
    <name type="synonym">Caligus salmonis</name>
    <dbReference type="NCBI Taxonomy" id="72036"/>
    <lineage>
        <taxon>Eukaryota</taxon>
        <taxon>Metazoa</taxon>
        <taxon>Ecdysozoa</taxon>
        <taxon>Arthropoda</taxon>
        <taxon>Crustacea</taxon>
        <taxon>Multicrustacea</taxon>
        <taxon>Hexanauplia</taxon>
        <taxon>Copepoda</taxon>
        <taxon>Siphonostomatoida</taxon>
        <taxon>Caligidae</taxon>
        <taxon>Lepeophtheirus</taxon>
    </lineage>
</organism>
<keyword evidence="10" id="KW-1185">Reference proteome</keyword>
<keyword evidence="3" id="KW-0813">Transport</keyword>
<name>A0A7R8GZD4_LEPSM</name>
<dbReference type="PANTHER" id="PTHR10332:SF10">
    <property type="entry name" value="EQUILIBRATIVE NUCLEOSIDE TRANSPORTER 4"/>
    <property type="match status" value="1"/>
</dbReference>
<feature type="transmembrane region" description="Helical" evidence="8">
    <location>
        <begin position="77"/>
        <end position="99"/>
    </location>
</feature>
<keyword evidence="6 8" id="KW-0472">Membrane</keyword>
<dbReference type="GO" id="GO:0008504">
    <property type="term" value="F:monoamine transmembrane transporter activity"/>
    <property type="evidence" value="ECO:0007669"/>
    <property type="project" value="TreeGrafter"/>
</dbReference>
<dbReference type="GO" id="GO:0005886">
    <property type="term" value="C:plasma membrane"/>
    <property type="evidence" value="ECO:0007669"/>
    <property type="project" value="TreeGrafter"/>
</dbReference>
<feature type="region of interest" description="Disordered" evidence="7">
    <location>
        <begin position="1"/>
        <end position="55"/>
    </location>
</feature>
<evidence type="ECO:0000313" key="9">
    <source>
        <dbReference type="EMBL" id="CAF2763919.1"/>
    </source>
</evidence>
<keyword evidence="5 8" id="KW-1133">Transmembrane helix</keyword>
<comment type="similarity">
    <text evidence="2">Belongs to the SLC29A/ENT transporter (TC 2.A.57) family.</text>
</comment>
<evidence type="ECO:0000313" key="10">
    <source>
        <dbReference type="Proteomes" id="UP000675881"/>
    </source>
</evidence>
<dbReference type="OrthoDB" id="10014563at2759"/>
<dbReference type="AlphaFoldDB" id="A0A7R8GZD4"/>
<keyword evidence="4 8" id="KW-0812">Transmembrane</keyword>
<dbReference type="Proteomes" id="UP000675881">
    <property type="component" value="Chromosome 1"/>
</dbReference>
<evidence type="ECO:0000256" key="6">
    <source>
        <dbReference type="ARBA" id="ARBA00023136"/>
    </source>
</evidence>
<reference evidence="9" key="1">
    <citation type="submission" date="2021-02" db="EMBL/GenBank/DDBJ databases">
        <authorList>
            <person name="Bekaert M."/>
        </authorList>
    </citation>
    <scope>NUCLEOTIDE SEQUENCE</scope>
    <source>
        <strain evidence="9">IoA-00</strain>
    </source>
</reference>
<comment type="subcellular location">
    <subcellularLocation>
        <location evidence="1">Membrane</location>
        <topology evidence="1">Multi-pass membrane protein</topology>
    </subcellularLocation>
</comment>
<evidence type="ECO:0000256" key="7">
    <source>
        <dbReference type="SAM" id="MobiDB-lite"/>
    </source>
</evidence>
<evidence type="ECO:0000256" key="8">
    <source>
        <dbReference type="SAM" id="Phobius"/>
    </source>
</evidence>
<feature type="transmembrane region" description="Helical" evidence="8">
    <location>
        <begin position="111"/>
        <end position="133"/>
    </location>
</feature>
<dbReference type="GO" id="GO:0005337">
    <property type="term" value="F:nucleoside transmembrane transporter activity"/>
    <property type="evidence" value="ECO:0007669"/>
    <property type="project" value="InterPro"/>
</dbReference>
<dbReference type="InterPro" id="IPR002259">
    <property type="entry name" value="Eqnu_transpt"/>
</dbReference>
<feature type="compositionally biased region" description="Acidic residues" evidence="7">
    <location>
        <begin position="35"/>
        <end position="47"/>
    </location>
</feature>
<dbReference type="PANTHER" id="PTHR10332">
    <property type="entry name" value="EQUILIBRATIVE NUCLEOSIDE TRANSPORTER"/>
    <property type="match status" value="1"/>
</dbReference>